<dbReference type="PANTHER" id="PTHR34697:SF2">
    <property type="entry name" value="PHOSPHATIDYLGLYCEROL LYSYLTRANSFERASE"/>
    <property type="match status" value="1"/>
</dbReference>
<evidence type="ECO:0000256" key="2">
    <source>
        <dbReference type="ARBA" id="ARBA00022475"/>
    </source>
</evidence>
<dbReference type="Proteomes" id="UP000529795">
    <property type="component" value="Unassembled WGS sequence"/>
</dbReference>
<comment type="caution">
    <text evidence="8">The sequence shown here is derived from an EMBL/GenBank/DDBJ whole genome shotgun (WGS) entry which is preliminary data.</text>
</comment>
<keyword evidence="2" id="KW-1003">Cell membrane</keyword>
<evidence type="ECO:0000256" key="3">
    <source>
        <dbReference type="ARBA" id="ARBA00022692"/>
    </source>
</evidence>
<feature type="transmembrane region" description="Helical" evidence="6">
    <location>
        <begin position="251"/>
        <end position="273"/>
    </location>
</feature>
<gene>
    <name evidence="8" type="ORF">GGQ80_000374</name>
</gene>
<proteinExistence type="predicted"/>
<keyword evidence="8" id="KW-0012">Acyltransferase</keyword>
<organism evidence="8 9">
    <name type="scientific">Sphingomonas jinjuensis</name>
    <dbReference type="NCBI Taxonomy" id="535907"/>
    <lineage>
        <taxon>Bacteria</taxon>
        <taxon>Pseudomonadati</taxon>
        <taxon>Pseudomonadota</taxon>
        <taxon>Alphaproteobacteria</taxon>
        <taxon>Sphingomonadales</taxon>
        <taxon>Sphingomonadaceae</taxon>
        <taxon>Sphingomonas</taxon>
    </lineage>
</organism>
<evidence type="ECO:0000313" key="9">
    <source>
        <dbReference type="Proteomes" id="UP000529795"/>
    </source>
</evidence>
<feature type="transmembrane region" description="Helical" evidence="6">
    <location>
        <begin position="463"/>
        <end position="482"/>
    </location>
</feature>
<feature type="transmembrane region" description="Helical" evidence="6">
    <location>
        <begin position="380"/>
        <end position="399"/>
    </location>
</feature>
<keyword evidence="9" id="KW-1185">Reference proteome</keyword>
<evidence type="ECO:0000256" key="1">
    <source>
        <dbReference type="ARBA" id="ARBA00004651"/>
    </source>
</evidence>
<feature type="transmembrane region" description="Helical" evidence="6">
    <location>
        <begin position="218"/>
        <end position="239"/>
    </location>
</feature>
<keyword evidence="3 6" id="KW-0812">Transmembrane</keyword>
<dbReference type="NCBIfam" id="NF033480">
    <property type="entry name" value="bifunc_MprF"/>
    <property type="match status" value="1"/>
</dbReference>
<evidence type="ECO:0000256" key="6">
    <source>
        <dbReference type="SAM" id="Phobius"/>
    </source>
</evidence>
<dbReference type="GO" id="GO:0055091">
    <property type="term" value="P:phospholipid homeostasis"/>
    <property type="evidence" value="ECO:0007669"/>
    <property type="project" value="TreeGrafter"/>
</dbReference>
<dbReference type="EC" id="2.3.2.3" evidence="8"/>
<dbReference type="AlphaFoldDB" id="A0A840FES0"/>
<evidence type="ECO:0000259" key="7">
    <source>
        <dbReference type="Pfam" id="PF09924"/>
    </source>
</evidence>
<evidence type="ECO:0000256" key="5">
    <source>
        <dbReference type="ARBA" id="ARBA00023136"/>
    </source>
</evidence>
<dbReference type="InterPro" id="IPR051211">
    <property type="entry name" value="PG_lysyltransferase"/>
</dbReference>
<dbReference type="InterPro" id="IPR016181">
    <property type="entry name" value="Acyl_CoA_acyltransferase"/>
</dbReference>
<dbReference type="EMBL" id="JACIEV010000001">
    <property type="protein sequence ID" value="MBB4152498.1"/>
    <property type="molecule type" value="Genomic_DNA"/>
</dbReference>
<keyword evidence="5 6" id="KW-0472">Membrane</keyword>
<feature type="transmembrane region" description="Helical" evidence="6">
    <location>
        <begin position="293"/>
        <end position="313"/>
    </location>
</feature>
<dbReference type="InterPro" id="IPR024320">
    <property type="entry name" value="LPG_synthase_C"/>
</dbReference>
<keyword evidence="8" id="KW-0808">Transferase</keyword>
<dbReference type="Pfam" id="PF09924">
    <property type="entry name" value="LPG_synthase_C"/>
    <property type="match status" value="1"/>
</dbReference>
<dbReference type="PANTHER" id="PTHR34697">
    <property type="entry name" value="PHOSPHATIDYLGLYCEROL LYSYLTRANSFERASE"/>
    <property type="match status" value="1"/>
</dbReference>
<dbReference type="GO" id="GO:0005886">
    <property type="term" value="C:plasma membrane"/>
    <property type="evidence" value="ECO:0007669"/>
    <property type="project" value="UniProtKB-SubCell"/>
</dbReference>
<keyword evidence="4 6" id="KW-1133">Transmembrane helix</keyword>
<feature type="transmembrane region" description="Helical" evidence="6">
    <location>
        <begin position="503"/>
        <end position="524"/>
    </location>
</feature>
<feature type="transmembrane region" description="Helical" evidence="6">
    <location>
        <begin position="180"/>
        <end position="198"/>
    </location>
</feature>
<name>A0A840FES0_9SPHN</name>
<feature type="domain" description="Phosphatidylglycerol lysyltransferase C-terminal" evidence="7">
    <location>
        <begin position="549"/>
        <end position="838"/>
    </location>
</feature>
<feature type="transmembrane region" description="Helical" evidence="6">
    <location>
        <begin position="21"/>
        <end position="42"/>
    </location>
</feature>
<dbReference type="RefSeq" id="WP_343050749.1">
    <property type="nucleotide sequence ID" value="NZ_JACIEV010000001.1"/>
</dbReference>
<protein>
    <submittedName>
        <fullName evidence="8">Phosphatidylglycerol lysyltransferase</fullName>
        <ecNumber evidence="8">2.3.2.3</ecNumber>
    </submittedName>
</protein>
<accession>A0A840FES0</accession>
<evidence type="ECO:0000256" key="4">
    <source>
        <dbReference type="ARBA" id="ARBA00022989"/>
    </source>
</evidence>
<comment type="subcellular location">
    <subcellularLocation>
        <location evidence="1">Cell membrane</location>
        <topology evidence="1">Multi-pass membrane protein</topology>
    </subcellularLocation>
</comment>
<feature type="transmembrane region" description="Helical" evidence="6">
    <location>
        <begin position="334"/>
        <end position="360"/>
    </location>
</feature>
<sequence>MTPAVPFFRRALLWAERHRRWLVVAAVAVVALLAFEALRLVLSEVHLKDVRLALHAVPPSRIAAALGLTVVSYLALTGYDSVALRAIGRPMPWRIAAEGSFTSYTLSHNLGLSLLTGGSARYRVYSAAGLDLGDVAQVSAIAGITFWAGVLATAGLAMAAGGAPVDVAGWRIEGGSTRGIGIALIAVVAILPLLRLTGRHAISSGGMRLPVPTLGQQAVLLAVSLVDMIAASAALFVLMPGLGPTAFPAFFIAYAVAIVVALVTHVPGGLGVFETVVLALVPGDHPAVFAGLLLYRLIYYLLPLLAAGVGIALREGWRLRHPIGRGLGIADRAGQLVAPTAVTALVFLGGFVLLVSGALPGVKGRLNPLDDLVPLPFIEGSHFAGSLVGTALLLVAPALNARLRSGFEAARVLLIGGALFSLVKGFDYEEAALQVVILGALQYAKPSFYRRGGLGSGPLDRRWLGAAAVAIGLSVWAGFFAYKRVPYSDDLWWEFALHANAPRFLRASVGASVLLGAVAMWHLLTGRGVTPPAQTLDPAVATVALAAATRTDANLAFTGDKSFIVSASGDAFLMYRVQGRTWVVMGDPVGPEAAWSELVWNVRRQCDAAGGRLCFYQASQAMLPLIVELGLEAIKYGEEAQVPLERFTLAGPKAKNLRHALRRGEEAGLAFSVVPAAQVPGIMDELRAVSDAWLDDKAGAEKRFSLGPFDPDYLARFDCAVVRQGGEAGGRIVAFANLWTLPDGEELSCDLMRHLPDAPYGTMDMMFVKLFEWGRDQGYTRFDLGMAPLSGLTGGRLAPLWAKLGRALFENGERLYGFAGLRAFKAKFQPEWEPRYIATPRRLGMAHALIDLARLVSA</sequence>
<dbReference type="GO" id="GO:0050071">
    <property type="term" value="F:phosphatidylglycerol lysyltransferase activity"/>
    <property type="evidence" value="ECO:0007669"/>
    <property type="project" value="UniProtKB-EC"/>
</dbReference>
<reference evidence="8 9" key="1">
    <citation type="submission" date="2020-08" db="EMBL/GenBank/DDBJ databases">
        <title>Genomic Encyclopedia of Type Strains, Phase IV (KMG-IV): sequencing the most valuable type-strain genomes for metagenomic binning, comparative biology and taxonomic classification.</title>
        <authorList>
            <person name="Goeker M."/>
        </authorList>
    </citation>
    <scope>NUCLEOTIDE SEQUENCE [LARGE SCALE GENOMIC DNA]</scope>
    <source>
        <strain evidence="8 9">YC6723</strain>
    </source>
</reference>
<feature type="transmembrane region" description="Helical" evidence="6">
    <location>
        <begin position="62"/>
        <end position="83"/>
    </location>
</feature>
<feature type="transmembrane region" description="Helical" evidence="6">
    <location>
        <begin position="135"/>
        <end position="159"/>
    </location>
</feature>
<evidence type="ECO:0000313" key="8">
    <source>
        <dbReference type="EMBL" id="MBB4152498.1"/>
    </source>
</evidence>
<dbReference type="SUPFAM" id="SSF55729">
    <property type="entry name" value="Acyl-CoA N-acyltransferases (Nat)"/>
    <property type="match status" value="1"/>
</dbReference>